<reference evidence="2 3" key="1">
    <citation type="submission" date="2018-08" db="EMBL/GenBank/DDBJ databases">
        <title>Recombination of ecologically and evolutionarily significant loci maintains genetic cohesion in the Pseudomonas syringae species complex.</title>
        <authorList>
            <person name="Dillon M."/>
            <person name="Thakur S."/>
            <person name="Almeida R.N.D."/>
            <person name="Weir B.S."/>
            <person name="Guttman D.S."/>
        </authorList>
    </citation>
    <scope>NUCLEOTIDE SEQUENCE [LARGE SCALE GENOMIC DNA]</scope>
    <source>
        <strain evidence="2 3">ICMP 15203</strain>
    </source>
</reference>
<organism evidence="2 3">
    <name type="scientific">Pseudomonas cannabina</name>
    <dbReference type="NCBI Taxonomy" id="86840"/>
    <lineage>
        <taxon>Bacteria</taxon>
        <taxon>Pseudomonadati</taxon>
        <taxon>Pseudomonadota</taxon>
        <taxon>Gammaproteobacteria</taxon>
        <taxon>Pseudomonadales</taxon>
        <taxon>Pseudomonadaceae</taxon>
        <taxon>Pseudomonas</taxon>
    </lineage>
</organism>
<proteinExistence type="predicted"/>
<dbReference type="PANTHER" id="PTHR41878">
    <property type="entry name" value="LEXA REPRESSOR-RELATED"/>
    <property type="match status" value="1"/>
</dbReference>
<dbReference type="InterPro" id="IPR012912">
    <property type="entry name" value="Plasmid_pRiA4b_Orf3-like"/>
</dbReference>
<protein>
    <recommendedName>
        <fullName evidence="1">Plasmid pRiA4b Orf3-like domain-containing protein</fullName>
    </recommendedName>
</protein>
<dbReference type="Proteomes" id="UP000270524">
    <property type="component" value="Unassembled WGS sequence"/>
</dbReference>
<dbReference type="SUPFAM" id="SSF159941">
    <property type="entry name" value="MM3350-like"/>
    <property type="match status" value="1"/>
</dbReference>
<dbReference type="AlphaFoldDB" id="A0A3M3RH58"/>
<evidence type="ECO:0000313" key="3">
    <source>
        <dbReference type="Proteomes" id="UP000270524"/>
    </source>
</evidence>
<evidence type="ECO:0000313" key="2">
    <source>
        <dbReference type="EMBL" id="RMN95792.1"/>
    </source>
</evidence>
<dbReference type="InterPro" id="IPR024047">
    <property type="entry name" value="MM3350-like_sf"/>
</dbReference>
<accession>A0A3M3RH58</accession>
<dbReference type="PANTHER" id="PTHR41878:SF1">
    <property type="entry name" value="TNPR PROTEIN"/>
    <property type="match status" value="1"/>
</dbReference>
<feature type="domain" description="Plasmid pRiA4b Orf3-like" evidence="1">
    <location>
        <begin position="4"/>
        <end position="48"/>
    </location>
</feature>
<gene>
    <name evidence="2" type="ORF">ALQ51_03764</name>
</gene>
<evidence type="ECO:0000259" key="1">
    <source>
        <dbReference type="Pfam" id="PF07929"/>
    </source>
</evidence>
<dbReference type="Gene3D" id="3.10.290.30">
    <property type="entry name" value="MM3350-like"/>
    <property type="match status" value="1"/>
</dbReference>
<dbReference type="EMBL" id="RBPJ01000149">
    <property type="protein sequence ID" value="RMN95792.1"/>
    <property type="molecule type" value="Genomic_DNA"/>
</dbReference>
<name>A0A3M3RH58_PSECA</name>
<comment type="caution">
    <text evidence="2">The sequence shown here is derived from an EMBL/GenBank/DDBJ whole genome shotgun (WGS) entry which is preliminary data.</text>
</comment>
<dbReference type="Pfam" id="PF07929">
    <property type="entry name" value="PRiA4_ORF3"/>
    <property type="match status" value="1"/>
</dbReference>
<sequence>MFHFPPEDVGGSWGYADFLAAITKPSHPEHDNMLDWYGDDFDPAFFDHTRVNYRLYGMKV</sequence>